<protein>
    <submittedName>
        <fullName evidence="2">YqaJ viral recombinase family protein</fullName>
    </submittedName>
</protein>
<dbReference type="Pfam" id="PF09588">
    <property type="entry name" value="YqaJ"/>
    <property type="match status" value="1"/>
</dbReference>
<evidence type="ECO:0000313" key="3">
    <source>
        <dbReference type="Proteomes" id="UP000680158"/>
    </source>
</evidence>
<feature type="domain" description="YqaJ viral recombinase" evidence="1">
    <location>
        <begin position="12"/>
        <end position="143"/>
    </location>
</feature>
<comment type="caution">
    <text evidence="2">The sequence shown here is derived from an EMBL/GenBank/DDBJ whole genome shotgun (WGS) entry which is preliminary data.</text>
</comment>
<sequence>MEYQNLVQGSPEWKAYRATHFNASDAPAMLGLSPYKTRTQLLNEMKSGIAPEIDAETQRRFDDGHRFEALARPLAEEIIGQDLYPVTGSEGKLSASFDGLTMDETICFEHKTINDEIRAATCAADLGAHLRVQMEQQLMIANATKCLFMASKWEGETLVEEVHHWYESDQEIRDAIIQGWCQFAEDLENHVIAEIVEAPKAESIMRLPALAVQIRGEVVVSNMPEFKAQAEAFINNIKTDLETDQDFADADATVKFCEKAEKDLELAKAAAIAQTSSIDKLMRTVDYIQEQLRSKRLMLEKLVKSKKESIKLDILNRGKQEYQSYVDALEKPFAPIKLVLPAIDLATAIKNKRTLASLNDAVDTTVAQGKAAANAVANALREQITWYESVAAEHKFLFHDLQQIVFKPADDFQLLVNSRIDAHKAAEAKKAEDAAKVEEQAKAQEAAQLEAEKAILKSTAQVQQDSPVAEVVSMKPTRDQIIFAVAMHFKTDARTAAGWIESTFFESAKAA</sequence>
<name>A0A941DIB0_9BURK</name>
<dbReference type="InterPro" id="IPR016889">
    <property type="entry name" value="UCP028503"/>
</dbReference>
<proteinExistence type="predicted"/>
<evidence type="ECO:0000313" key="2">
    <source>
        <dbReference type="EMBL" id="MBR7747422.1"/>
    </source>
</evidence>
<dbReference type="PIRSF" id="PIRSF028503">
    <property type="entry name" value="UCP028503"/>
    <property type="match status" value="1"/>
</dbReference>
<gene>
    <name evidence="2" type="ORF">KDM92_12590</name>
</gene>
<dbReference type="Proteomes" id="UP000680158">
    <property type="component" value="Unassembled WGS sequence"/>
</dbReference>
<dbReference type="RefSeq" id="WP_212684815.1">
    <property type="nucleotide sequence ID" value="NZ_JAGSPM010000007.1"/>
</dbReference>
<evidence type="ECO:0000259" key="1">
    <source>
        <dbReference type="Pfam" id="PF09588"/>
    </source>
</evidence>
<dbReference type="AlphaFoldDB" id="A0A941DIB0"/>
<dbReference type="InterPro" id="IPR011335">
    <property type="entry name" value="Restrct_endonuc-II-like"/>
</dbReference>
<dbReference type="SUPFAM" id="SSF52980">
    <property type="entry name" value="Restriction endonuclease-like"/>
    <property type="match status" value="1"/>
</dbReference>
<dbReference type="InterPro" id="IPR019080">
    <property type="entry name" value="YqaJ_viral_recombinase"/>
</dbReference>
<keyword evidence="3" id="KW-1185">Reference proteome</keyword>
<dbReference type="EMBL" id="JAGSPM010000007">
    <property type="protein sequence ID" value="MBR7747422.1"/>
    <property type="molecule type" value="Genomic_DNA"/>
</dbReference>
<dbReference type="Gene3D" id="3.90.320.10">
    <property type="match status" value="1"/>
</dbReference>
<dbReference type="InterPro" id="IPR011604">
    <property type="entry name" value="PDDEXK-like_dom_sf"/>
</dbReference>
<reference evidence="2 3" key="1">
    <citation type="submission" date="2021-04" db="EMBL/GenBank/DDBJ databases">
        <title>novel species isolated from subtropical streams in China.</title>
        <authorList>
            <person name="Lu H."/>
        </authorList>
    </citation>
    <scope>NUCLEOTIDE SEQUENCE [LARGE SCALE GENOMIC DNA]</scope>
    <source>
        <strain evidence="2 3">BYS107W</strain>
    </source>
</reference>
<accession>A0A941DIB0</accession>
<organism evidence="2 3">
    <name type="scientific">Undibacterium baiyunense</name>
    <dbReference type="NCBI Taxonomy" id="2828731"/>
    <lineage>
        <taxon>Bacteria</taxon>
        <taxon>Pseudomonadati</taxon>
        <taxon>Pseudomonadota</taxon>
        <taxon>Betaproteobacteria</taxon>
        <taxon>Burkholderiales</taxon>
        <taxon>Oxalobacteraceae</taxon>
        <taxon>Undibacterium</taxon>
    </lineage>
</organism>